<dbReference type="GO" id="GO:0047443">
    <property type="term" value="F:4-hydroxy-4-methyl-2-oxoglutarate aldolase activity"/>
    <property type="evidence" value="ECO:0007669"/>
    <property type="project" value="TreeGrafter"/>
</dbReference>
<gene>
    <name evidence="2" type="ORF">VMCG_01805</name>
</gene>
<reference evidence="2 3" key="1">
    <citation type="submission" date="2015-09" db="EMBL/GenBank/DDBJ databases">
        <title>Host preference determinants of Valsa canker pathogens revealed by comparative genomics.</title>
        <authorList>
            <person name="Yin Z."/>
            <person name="Huang L."/>
        </authorList>
    </citation>
    <scope>NUCLEOTIDE SEQUENCE [LARGE SCALE GENOMIC DNA]</scope>
    <source>
        <strain evidence="2 3">03-1</strain>
    </source>
</reference>
<dbReference type="InterPro" id="IPR005493">
    <property type="entry name" value="RraA/RraA-like"/>
</dbReference>
<dbReference type="PANTHER" id="PTHR33254">
    <property type="entry name" value="4-HYDROXY-4-METHYL-2-OXOGLUTARATE ALDOLASE 3-RELATED"/>
    <property type="match status" value="1"/>
</dbReference>
<organism evidence="2 3">
    <name type="scientific">Cytospora schulzeri</name>
    <dbReference type="NCBI Taxonomy" id="448051"/>
    <lineage>
        <taxon>Eukaryota</taxon>
        <taxon>Fungi</taxon>
        <taxon>Dikarya</taxon>
        <taxon>Ascomycota</taxon>
        <taxon>Pezizomycotina</taxon>
        <taxon>Sordariomycetes</taxon>
        <taxon>Sordariomycetidae</taxon>
        <taxon>Diaporthales</taxon>
        <taxon>Cytosporaceae</taxon>
        <taxon>Cytospora</taxon>
    </lineage>
</organism>
<dbReference type="STRING" id="356882.A0A423X3Q0"/>
<dbReference type="PANTHER" id="PTHR33254:SF4">
    <property type="entry name" value="4-HYDROXY-4-METHYL-2-OXOGLUTARATE ALDOLASE 3-RELATED"/>
    <property type="match status" value="1"/>
</dbReference>
<sequence length="254" mass="26989">MTAISKAMAKAAAANTTLPTIREIVSRLRVFSTCDVADALVRLGDKKGGFLHGISARTPGAAPGTPVKICGPAVTIRMCNYGGGLGQALKPFVEYNEPGKIMIIETPDGKAAKISACWGSLETARAKILQAEGVIVSGNVRQVSDCNEMGLPIFSRGTAALGTREHMRLAKANETITIGGVDVRSDDMLLADENGVVVIRYGRIQEVLESCEYGVRHDKAARQAISSGSTMKEALRHARYVSGLPVERIGPLRL</sequence>
<dbReference type="GO" id="GO:0008948">
    <property type="term" value="F:oxaloacetate decarboxylase activity"/>
    <property type="evidence" value="ECO:0007669"/>
    <property type="project" value="TreeGrafter"/>
</dbReference>
<dbReference type="InterPro" id="IPR036704">
    <property type="entry name" value="RraA/RraA-like_sf"/>
</dbReference>
<feature type="binding site" evidence="1">
    <location>
        <position position="141"/>
    </location>
    <ligand>
        <name>substrate</name>
    </ligand>
</feature>
<dbReference type="Gene3D" id="3.50.30.40">
    <property type="entry name" value="Ribonuclease E inhibitor RraA/RraA-like"/>
    <property type="match status" value="1"/>
</dbReference>
<dbReference type="CDD" id="cd16841">
    <property type="entry name" value="RraA_family"/>
    <property type="match status" value="1"/>
</dbReference>
<name>A0A423X3Q0_9PEZI</name>
<evidence type="ECO:0000313" key="3">
    <source>
        <dbReference type="Proteomes" id="UP000283895"/>
    </source>
</evidence>
<comment type="caution">
    <text evidence="2">The sequence shown here is derived from an EMBL/GenBank/DDBJ whole genome shotgun (WGS) entry which is preliminary data.</text>
</comment>
<dbReference type="AlphaFoldDB" id="A0A423X3Q0"/>
<protein>
    <submittedName>
        <fullName evidence="2">Uncharacterized protein</fullName>
    </submittedName>
</protein>
<dbReference type="OrthoDB" id="1476984at2759"/>
<accession>A0A423X3Q0</accession>
<evidence type="ECO:0000256" key="1">
    <source>
        <dbReference type="PIRSR" id="PIRSR605493-1"/>
    </source>
</evidence>
<dbReference type="EMBL" id="LKEA01000003">
    <property type="protein sequence ID" value="ROW10418.1"/>
    <property type="molecule type" value="Genomic_DNA"/>
</dbReference>
<proteinExistence type="predicted"/>
<dbReference type="Proteomes" id="UP000283895">
    <property type="component" value="Unassembled WGS sequence"/>
</dbReference>
<evidence type="ECO:0000313" key="2">
    <source>
        <dbReference type="EMBL" id="ROW10418.1"/>
    </source>
</evidence>
<dbReference type="Pfam" id="PF03737">
    <property type="entry name" value="RraA-like"/>
    <property type="match status" value="1"/>
</dbReference>
<dbReference type="SUPFAM" id="SSF89562">
    <property type="entry name" value="RraA-like"/>
    <property type="match status" value="1"/>
</dbReference>
<keyword evidence="3" id="KW-1185">Reference proteome</keyword>